<evidence type="ECO:0000313" key="3">
    <source>
        <dbReference type="EMBL" id="RDU35123.1"/>
    </source>
</evidence>
<dbReference type="OrthoDB" id="9794208at2"/>
<evidence type="ECO:0000256" key="1">
    <source>
        <dbReference type="ARBA" id="ARBA00022603"/>
    </source>
</evidence>
<dbReference type="GO" id="GO:0032259">
    <property type="term" value="P:methylation"/>
    <property type="evidence" value="ECO:0007669"/>
    <property type="project" value="UniProtKB-KW"/>
</dbReference>
<dbReference type="RefSeq" id="WP_115453694.1">
    <property type="nucleotide sequence ID" value="NZ_QNQT01000013.1"/>
</dbReference>
<reference evidence="3 4" key="1">
    <citation type="submission" date="2018-07" db="EMBL/GenBank/DDBJ databases">
        <title>Bacillus sp. YLB-04 draft genome sequence.</title>
        <authorList>
            <person name="Yu L."/>
            <person name="Tang X."/>
        </authorList>
    </citation>
    <scope>NUCLEOTIDE SEQUENCE [LARGE SCALE GENOMIC DNA]</scope>
    <source>
        <strain evidence="3 4">YLB-04</strain>
    </source>
</reference>
<proteinExistence type="predicted"/>
<dbReference type="InterPro" id="IPR029063">
    <property type="entry name" value="SAM-dependent_MTases_sf"/>
</dbReference>
<dbReference type="InterPro" id="IPR003788">
    <property type="entry name" value="NDUFAF7"/>
</dbReference>
<dbReference type="Pfam" id="PF02636">
    <property type="entry name" value="Methyltransf_28"/>
    <property type="match status" value="1"/>
</dbReference>
<dbReference type="SUPFAM" id="SSF53335">
    <property type="entry name" value="S-adenosyl-L-methionine-dependent methyltransferases"/>
    <property type="match status" value="1"/>
</dbReference>
<dbReference type="AlphaFoldDB" id="A0A3D8GL15"/>
<dbReference type="PANTHER" id="PTHR12049:SF7">
    <property type="entry name" value="PROTEIN ARGININE METHYLTRANSFERASE NDUFAF7, MITOCHONDRIAL"/>
    <property type="match status" value="1"/>
</dbReference>
<dbReference type="Proteomes" id="UP000257144">
    <property type="component" value="Unassembled WGS sequence"/>
</dbReference>
<keyword evidence="4" id="KW-1185">Reference proteome</keyword>
<dbReference type="PANTHER" id="PTHR12049">
    <property type="entry name" value="PROTEIN ARGININE METHYLTRANSFERASE NDUFAF7, MITOCHONDRIAL"/>
    <property type="match status" value="1"/>
</dbReference>
<keyword evidence="1 3" id="KW-0489">Methyltransferase</keyword>
<gene>
    <name evidence="3" type="ORF">DRW41_19420</name>
</gene>
<evidence type="ECO:0000256" key="2">
    <source>
        <dbReference type="ARBA" id="ARBA00022679"/>
    </source>
</evidence>
<dbReference type="GO" id="GO:0035243">
    <property type="term" value="F:protein-arginine omega-N symmetric methyltransferase activity"/>
    <property type="evidence" value="ECO:0007669"/>
    <property type="project" value="TreeGrafter"/>
</dbReference>
<comment type="caution">
    <text evidence="3">The sequence shown here is derived from an EMBL/GenBank/DDBJ whole genome shotgun (WGS) entry which is preliminary data.</text>
</comment>
<evidence type="ECO:0000313" key="4">
    <source>
        <dbReference type="Proteomes" id="UP000257144"/>
    </source>
</evidence>
<name>A0A3D8GL15_9BACI</name>
<dbReference type="InterPro" id="IPR038375">
    <property type="entry name" value="NDUFAF7_sf"/>
</dbReference>
<keyword evidence="2 3" id="KW-0808">Transferase</keyword>
<sequence length="362" mass="40496">MLAYLKEVIEKSQNGLISYADYIGMALYHPVDGYYMRDSEKIGRSGDFITSSNVSDIFGGIFSKWFARLVEVHGLVPAVCEIGGGNGRFAKAFIEEWKNHSNENLAYTIIEASPFHQKLQRETLDGFSGFSQAVGIDSIRQFKGLVFSNELFDALPVHVVENHQGTLMEAMVGIAGGRLYEKLVPLENAKIYSFLEDNGFALKEGQRIEVPLAMEEMVKAISIALDEGIVATVDYGYTTEEWMMPERRSGSLRGYKNHQMMDDILENPGTMDITSHIHFDALAKAGENNGLETLLKLRQDEFLLSAGILAELEEHYDPNPFSERSRRNRAIRSLVLPSGMSPSFHVLIQQKGRKLNSGSIFP</sequence>
<organism evidence="3 4">
    <name type="scientific">Neobacillus piezotolerans</name>
    <dbReference type="NCBI Taxonomy" id="2259171"/>
    <lineage>
        <taxon>Bacteria</taxon>
        <taxon>Bacillati</taxon>
        <taxon>Bacillota</taxon>
        <taxon>Bacilli</taxon>
        <taxon>Bacillales</taxon>
        <taxon>Bacillaceae</taxon>
        <taxon>Neobacillus</taxon>
    </lineage>
</organism>
<dbReference type="EMBL" id="QNQT01000013">
    <property type="protein sequence ID" value="RDU35123.1"/>
    <property type="molecule type" value="Genomic_DNA"/>
</dbReference>
<accession>A0A3D8GL15</accession>
<dbReference type="Gene3D" id="3.40.50.12710">
    <property type="match status" value="1"/>
</dbReference>
<protein>
    <submittedName>
        <fullName evidence="3">SAM-dependent methyltransferase</fullName>
    </submittedName>
</protein>